<feature type="region of interest" description="Disordered" evidence="10">
    <location>
        <begin position="519"/>
        <end position="604"/>
    </location>
</feature>
<keyword evidence="3" id="KW-0677">Repeat</keyword>
<evidence type="ECO:0000256" key="2">
    <source>
        <dbReference type="ARBA" id="ARBA00022723"/>
    </source>
</evidence>
<dbReference type="FunFam" id="4.10.60.10:FF:000020">
    <property type="entry name" value="Zinc finger CCHC domain-containing protein 7"/>
    <property type="match status" value="1"/>
</dbReference>
<dbReference type="RefSeq" id="XP_019732308.1">
    <property type="nucleotide sequence ID" value="XM_019876749.1"/>
</dbReference>
<protein>
    <recommendedName>
        <fullName evidence="7">Zinc finger CCHC domain-containing protein 7</fullName>
    </recommendedName>
    <alternativeName>
        <fullName evidence="8">TRAMP-like complex RNA-binding factor ZCCHC7</fullName>
    </alternativeName>
</protein>
<evidence type="ECO:0000256" key="8">
    <source>
        <dbReference type="ARBA" id="ARBA00043023"/>
    </source>
</evidence>
<proteinExistence type="predicted"/>
<dbReference type="CTD" id="84186"/>
<dbReference type="GO" id="GO:0008270">
    <property type="term" value="F:zinc ion binding"/>
    <property type="evidence" value="ECO:0007669"/>
    <property type="project" value="UniProtKB-KW"/>
</dbReference>
<feature type="domain" description="CCHC-type" evidence="11">
    <location>
        <begin position="288"/>
        <end position="304"/>
    </location>
</feature>
<keyword evidence="4 9" id="KW-0863">Zinc-finger</keyword>
<feature type="domain" description="CCHC-type" evidence="11">
    <location>
        <begin position="395"/>
        <end position="410"/>
    </location>
</feature>
<dbReference type="InterPro" id="IPR001878">
    <property type="entry name" value="Znf_CCHC"/>
</dbReference>
<dbReference type="GO" id="GO:0071037">
    <property type="term" value="P:nuclear polyadenylation-dependent snRNA catabolic process"/>
    <property type="evidence" value="ECO:0007669"/>
    <property type="project" value="TreeGrafter"/>
</dbReference>
<dbReference type="InterPro" id="IPR036875">
    <property type="entry name" value="Znf_CCHC_sf"/>
</dbReference>
<dbReference type="PROSITE" id="PS50158">
    <property type="entry name" value="ZF_CCHC"/>
    <property type="match status" value="4"/>
</dbReference>
<dbReference type="GO" id="GO:0071038">
    <property type="term" value="P:TRAMP-dependent tRNA surveillance pathway"/>
    <property type="evidence" value="ECO:0007669"/>
    <property type="project" value="TreeGrafter"/>
</dbReference>
<evidence type="ECO:0000256" key="10">
    <source>
        <dbReference type="SAM" id="MobiDB-lite"/>
    </source>
</evidence>
<evidence type="ECO:0000256" key="1">
    <source>
        <dbReference type="ARBA" id="ARBA00004604"/>
    </source>
</evidence>
<dbReference type="KEGG" id="hcq:109519896"/>
<keyword evidence="5" id="KW-0862">Zinc</keyword>
<dbReference type="Gene3D" id="4.10.60.10">
    <property type="entry name" value="Zinc finger, CCHC-type"/>
    <property type="match status" value="2"/>
</dbReference>
<reference evidence="12" key="2">
    <citation type="submission" date="2025-09" db="UniProtKB">
        <authorList>
            <consortium name="Ensembl"/>
        </authorList>
    </citation>
    <scope>IDENTIFICATION</scope>
</reference>
<evidence type="ECO:0000256" key="5">
    <source>
        <dbReference type="ARBA" id="ARBA00022833"/>
    </source>
</evidence>
<dbReference type="GO" id="GO:0071036">
    <property type="term" value="P:nuclear polyadenylation-dependent snoRNA catabolic process"/>
    <property type="evidence" value="ECO:0007669"/>
    <property type="project" value="TreeGrafter"/>
</dbReference>
<organism evidence="12 13">
    <name type="scientific">Hippocampus comes</name>
    <name type="common">Tiger tail seahorse</name>
    <dbReference type="NCBI Taxonomy" id="109280"/>
    <lineage>
        <taxon>Eukaryota</taxon>
        <taxon>Metazoa</taxon>
        <taxon>Chordata</taxon>
        <taxon>Craniata</taxon>
        <taxon>Vertebrata</taxon>
        <taxon>Euteleostomi</taxon>
        <taxon>Actinopterygii</taxon>
        <taxon>Neopterygii</taxon>
        <taxon>Teleostei</taxon>
        <taxon>Neoteleostei</taxon>
        <taxon>Acanthomorphata</taxon>
        <taxon>Syngnathiaria</taxon>
        <taxon>Syngnathiformes</taxon>
        <taxon>Syngnathoidei</taxon>
        <taxon>Syngnathidae</taxon>
        <taxon>Hippocampus</taxon>
    </lineage>
</organism>
<evidence type="ECO:0000256" key="3">
    <source>
        <dbReference type="ARBA" id="ARBA00022737"/>
    </source>
</evidence>
<accession>A0A3Q3DQW0</accession>
<comment type="subcellular location">
    <subcellularLocation>
        <location evidence="1">Nucleus</location>
        <location evidence="1">Nucleolus</location>
    </subcellularLocation>
</comment>
<dbReference type="SUPFAM" id="SSF57756">
    <property type="entry name" value="Retrovirus zinc finger-like domains"/>
    <property type="match status" value="2"/>
</dbReference>
<feature type="compositionally biased region" description="Basic residues" evidence="10">
    <location>
        <begin position="563"/>
        <end position="572"/>
    </location>
</feature>
<evidence type="ECO:0000313" key="12">
    <source>
        <dbReference type="Ensembl" id="ENSHCOP00000018225.1"/>
    </source>
</evidence>
<keyword evidence="13" id="KW-1185">Reference proteome</keyword>
<sequence>MYCGSQDRQVLEDDLYQGDGDESETSEAISELEFHLYSQLHYSSNSGHLEAEDGEEQPSQEINAVDKTTETVVDVDLENCAKKKPRSLKTVKLQEQCNNSETRVKRKKGKSVPEVQRPSPLFEDVIIIDSSPEVISISESLSSSSDDDYGVCALKGGIGLPLLTSTLVPKTPHRKVDVITPVTLDSSSSQSDSELEYKSDSDLSLSSNSSNSDVVEKWMILGQGNEDGDQCISLNLQGGSDSNAEVEEDGNWVISVKDREAQIFNKDGRGRAAVSRVVNRYYTEKNVRCRSCDKIGHLSKNCPEPKKPVCFLCGNSCHKTTECPHKHCNNCGLPGHMYRSCNERPYYHKQCHRCGMTGHFFDACPEIWRQYHISTKVGPPQKPQREDNGRSPAYCYNCSKKGHFGHGCTQQRMLKWTYATTPVINYYDTSIDIKRRQNRLKSKAEELKKNGFMPDNSQTWLTNGSPKKKQKISHATNGHLLNNKLDRTACNPKATHNHIFFNDDSDSEAALFPKNKFNKHKRQASAGKQWKPKRAVPKERPALPKLIVDDGGDFPRGKGGGVKPKKKSKKNKQGSAAELEDDFRTAPGKMKKNKHEKRNRYNKMALKMYPTDENLFNIKQRKCKR</sequence>
<dbReference type="GO" id="GO:0005730">
    <property type="term" value="C:nucleolus"/>
    <property type="evidence" value="ECO:0007669"/>
    <property type="project" value="UniProtKB-SubCell"/>
</dbReference>
<dbReference type="GO" id="GO:0031499">
    <property type="term" value="C:TRAMP complex"/>
    <property type="evidence" value="ECO:0007669"/>
    <property type="project" value="TreeGrafter"/>
</dbReference>
<feature type="compositionally biased region" description="Acidic residues" evidence="10">
    <location>
        <begin position="12"/>
        <end position="25"/>
    </location>
</feature>
<dbReference type="AlphaFoldDB" id="A0A3Q3DQW0"/>
<dbReference type="OMA" id="HFGHACI"/>
<keyword evidence="2" id="KW-0479">Metal-binding</keyword>
<dbReference type="GO" id="GO:0003723">
    <property type="term" value="F:RNA binding"/>
    <property type="evidence" value="ECO:0007669"/>
    <property type="project" value="TreeGrafter"/>
</dbReference>
<evidence type="ECO:0000313" key="13">
    <source>
        <dbReference type="Proteomes" id="UP000264820"/>
    </source>
</evidence>
<feature type="compositionally biased region" description="Polar residues" evidence="10">
    <location>
        <begin position="455"/>
        <end position="465"/>
    </location>
</feature>
<dbReference type="GO" id="GO:0071031">
    <property type="term" value="P:nuclear mRNA surveillance of mRNA 3'-end processing"/>
    <property type="evidence" value="ECO:0007669"/>
    <property type="project" value="TreeGrafter"/>
</dbReference>
<dbReference type="Ensembl" id="ENSHCOT00000011795.1">
    <property type="protein sequence ID" value="ENSHCOP00000018225.1"/>
    <property type="gene ID" value="ENSHCOG00000002605.1"/>
</dbReference>
<dbReference type="SMART" id="SM00343">
    <property type="entry name" value="ZnF_C2HC"/>
    <property type="match status" value="5"/>
</dbReference>
<dbReference type="InterPro" id="IPR051644">
    <property type="entry name" value="TRAMP_AT-DNA-binding"/>
</dbReference>
<dbReference type="Pfam" id="PF00098">
    <property type="entry name" value="zf-CCHC"/>
    <property type="match status" value="1"/>
</dbReference>
<evidence type="ECO:0000256" key="7">
    <source>
        <dbReference type="ARBA" id="ARBA00041190"/>
    </source>
</evidence>
<feature type="region of interest" description="Disordered" evidence="10">
    <location>
        <begin position="1"/>
        <end position="27"/>
    </location>
</feature>
<dbReference type="GO" id="GO:0071035">
    <property type="term" value="P:nuclear polyadenylation-dependent rRNA catabolic process"/>
    <property type="evidence" value="ECO:0007669"/>
    <property type="project" value="TreeGrafter"/>
</dbReference>
<dbReference type="PANTHER" id="PTHR46543">
    <property type="entry name" value="ZINC FINGER CCHC DOMAIN-CONTAINING PROTEIN 7"/>
    <property type="match status" value="1"/>
</dbReference>
<feature type="compositionally biased region" description="Basic residues" evidence="10">
    <location>
        <begin position="589"/>
        <end position="601"/>
    </location>
</feature>
<feature type="domain" description="CCHC-type" evidence="11">
    <location>
        <begin position="351"/>
        <end position="366"/>
    </location>
</feature>
<dbReference type="GeneID" id="109519896"/>
<dbReference type="PANTHER" id="PTHR46543:SF1">
    <property type="entry name" value="ZINC FINGER CCHC DOMAIN-CONTAINING PROTEIN 7"/>
    <property type="match status" value="1"/>
</dbReference>
<dbReference type="OrthoDB" id="7608935at2759"/>
<dbReference type="Proteomes" id="UP000264820">
    <property type="component" value="Unplaced"/>
</dbReference>
<feature type="domain" description="CCHC-type" evidence="11">
    <location>
        <begin position="328"/>
        <end position="343"/>
    </location>
</feature>
<evidence type="ECO:0000256" key="4">
    <source>
        <dbReference type="ARBA" id="ARBA00022771"/>
    </source>
</evidence>
<feature type="region of interest" description="Disordered" evidence="10">
    <location>
        <begin position="450"/>
        <end position="470"/>
    </location>
</feature>
<keyword evidence="6" id="KW-0539">Nucleus</keyword>
<name>A0A3Q3DQW0_HIPCM</name>
<reference evidence="12" key="1">
    <citation type="submission" date="2025-08" db="UniProtKB">
        <authorList>
            <consortium name="Ensembl"/>
        </authorList>
    </citation>
    <scope>IDENTIFICATION</scope>
</reference>
<evidence type="ECO:0000256" key="6">
    <source>
        <dbReference type="ARBA" id="ARBA00023242"/>
    </source>
</evidence>
<dbReference type="RefSeq" id="XP_019732309.1">
    <property type="nucleotide sequence ID" value="XM_019876750.1"/>
</dbReference>
<evidence type="ECO:0000256" key="9">
    <source>
        <dbReference type="PROSITE-ProRule" id="PRU00047"/>
    </source>
</evidence>
<dbReference type="GO" id="GO:0071039">
    <property type="term" value="P:nuclear polyadenylation-dependent CUT catabolic process"/>
    <property type="evidence" value="ECO:0007669"/>
    <property type="project" value="TreeGrafter"/>
</dbReference>
<evidence type="ECO:0000259" key="11">
    <source>
        <dbReference type="PROSITE" id="PS50158"/>
    </source>
</evidence>
<feature type="region of interest" description="Disordered" evidence="10">
    <location>
        <begin position="184"/>
        <end position="209"/>
    </location>
</feature>
<dbReference type="GeneTree" id="ENSGT00950000183041"/>
<dbReference type="STRING" id="109280.ENSHCOP00000018225"/>